<dbReference type="OrthoDB" id="10266058at2759"/>
<feature type="domain" description="RRM" evidence="6">
    <location>
        <begin position="236"/>
        <end position="322"/>
    </location>
</feature>
<dbReference type="GO" id="GO:0003723">
    <property type="term" value="F:RNA binding"/>
    <property type="evidence" value="ECO:0007669"/>
    <property type="project" value="UniProtKB-UniRule"/>
</dbReference>
<protein>
    <recommendedName>
        <fullName evidence="6">RRM domain-containing protein</fullName>
    </recommendedName>
</protein>
<evidence type="ECO:0000313" key="8">
    <source>
        <dbReference type="Proteomes" id="UP000613740"/>
    </source>
</evidence>
<feature type="region of interest" description="Disordered" evidence="5">
    <location>
        <begin position="1"/>
        <end position="188"/>
    </location>
</feature>
<dbReference type="AlphaFoldDB" id="A0A835W213"/>
<keyword evidence="1" id="KW-0507">mRNA processing</keyword>
<sequence>MADQRERSRERSPEEDRAQLDSPRGEDDRRRVSSRERGERGTSREYRDRSRDRDGERERGRDSRDRDTADRRDHRDYERERGRGERDWDLDRRGDRYDDRRRRSRSRDRDYRRRSRSRSRGRYDYSPPRRRDDREWRGGGGRGGRRGGRYEDSEEEAQYGGYRPRRRQDPHKSDKPLPPGAGPGAVQDPFYYLRQNVPTDPAEAQRLWLEQQLKSRQMVLQQQAVSAAAASAKTQRELYIGNLVPGAVTDVALRQLFNATLLAAFPPTAPGEPDPVSNVNLHSEGRYAFVEFRSPEMATAALALNNQVQLLGQTISVGRPSGYVDPSKAATAATAAAAALEAFQKGDMEQLAQHAAAAGMNLAQLGLATLMLQAKSGAAAAAAAAGGAAAAAAAAAPGAGAQLPLPPPPPLPGSGNGAAAVAAVAAAIGHGPSEAEAGAGAAAAGGAGGGGELTSFLEVDGMLSEDLLVDDEEYESESYAAARHTVRAPAPAPPSVGAPPCHDAARPGASAATHTERDQTRAAGCSAECNVMGGGPDQTRPGLRLARVIEDLRDECDRHTPGGVLGVKVPRPPPEQRGAGGFMGSGHFGKAFVSFRDCLAAQRAHAAIHGRLFAGNTVRAAHISAEQFAAVPDN</sequence>
<reference evidence="7" key="1">
    <citation type="journal article" date="2020" name="bioRxiv">
        <title>Comparative genomics of Chlamydomonas.</title>
        <authorList>
            <person name="Craig R.J."/>
            <person name="Hasan A.R."/>
            <person name="Ness R.W."/>
            <person name="Keightley P.D."/>
        </authorList>
    </citation>
    <scope>NUCLEOTIDE SEQUENCE</scope>
    <source>
        <strain evidence="7">CCAP 11/173</strain>
    </source>
</reference>
<organism evidence="7 8">
    <name type="scientific">Chlamydomonas schloesseri</name>
    <dbReference type="NCBI Taxonomy" id="2026947"/>
    <lineage>
        <taxon>Eukaryota</taxon>
        <taxon>Viridiplantae</taxon>
        <taxon>Chlorophyta</taxon>
        <taxon>core chlorophytes</taxon>
        <taxon>Chlorophyceae</taxon>
        <taxon>CS clade</taxon>
        <taxon>Chlamydomonadales</taxon>
        <taxon>Chlamydomonadaceae</taxon>
        <taxon>Chlamydomonas</taxon>
    </lineage>
</organism>
<gene>
    <name evidence="7" type="ORF">HYH02_011047</name>
</gene>
<feature type="region of interest" description="Disordered" evidence="5">
    <location>
        <begin position="486"/>
        <end position="519"/>
    </location>
</feature>
<dbReference type="Proteomes" id="UP000613740">
    <property type="component" value="Unassembled WGS sequence"/>
</dbReference>
<proteinExistence type="predicted"/>
<dbReference type="SUPFAM" id="SSF54928">
    <property type="entry name" value="RNA-binding domain, RBD"/>
    <property type="match status" value="1"/>
</dbReference>
<evidence type="ECO:0000259" key="6">
    <source>
        <dbReference type="PROSITE" id="PS50102"/>
    </source>
</evidence>
<keyword evidence="2 4" id="KW-0694">RNA-binding</keyword>
<dbReference type="EMBL" id="JAEHOD010000045">
    <property type="protein sequence ID" value="KAG2437667.1"/>
    <property type="molecule type" value="Genomic_DNA"/>
</dbReference>
<dbReference type="Gene3D" id="3.30.70.330">
    <property type="match status" value="2"/>
</dbReference>
<dbReference type="PANTHER" id="PTHR23139">
    <property type="entry name" value="RNA-BINDING PROTEIN"/>
    <property type="match status" value="1"/>
</dbReference>
<feature type="compositionally biased region" description="Basic and acidic residues" evidence="5">
    <location>
        <begin position="1"/>
        <end position="111"/>
    </location>
</feature>
<evidence type="ECO:0000256" key="3">
    <source>
        <dbReference type="ARBA" id="ARBA00023187"/>
    </source>
</evidence>
<dbReference type="InterPro" id="IPR012677">
    <property type="entry name" value="Nucleotide-bd_a/b_plait_sf"/>
</dbReference>
<dbReference type="InterPro" id="IPR000504">
    <property type="entry name" value="RRM_dom"/>
</dbReference>
<dbReference type="GO" id="GO:0008380">
    <property type="term" value="P:RNA splicing"/>
    <property type="evidence" value="ECO:0007669"/>
    <property type="project" value="UniProtKB-KW"/>
</dbReference>
<evidence type="ECO:0000256" key="5">
    <source>
        <dbReference type="SAM" id="MobiDB-lite"/>
    </source>
</evidence>
<evidence type="ECO:0000313" key="7">
    <source>
        <dbReference type="EMBL" id="KAG2437667.1"/>
    </source>
</evidence>
<dbReference type="InterPro" id="IPR035979">
    <property type="entry name" value="RBD_domain_sf"/>
</dbReference>
<name>A0A835W213_9CHLO</name>
<evidence type="ECO:0000256" key="1">
    <source>
        <dbReference type="ARBA" id="ARBA00022664"/>
    </source>
</evidence>
<evidence type="ECO:0000256" key="2">
    <source>
        <dbReference type="ARBA" id="ARBA00022884"/>
    </source>
</evidence>
<accession>A0A835W213</accession>
<dbReference type="SMART" id="SM00360">
    <property type="entry name" value="RRM"/>
    <property type="match status" value="1"/>
</dbReference>
<evidence type="ECO:0000256" key="4">
    <source>
        <dbReference type="PROSITE-ProRule" id="PRU00176"/>
    </source>
</evidence>
<keyword evidence="3" id="KW-0508">mRNA splicing</keyword>
<dbReference type="CDD" id="cd12232">
    <property type="entry name" value="RRM3_U2AF65"/>
    <property type="match status" value="1"/>
</dbReference>
<keyword evidence="8" id="KW-1185">Reference proteome</keyword>
<dbReference type="GO" id="GO:0006397">
    <property type="term" value="P:mRNA processing"/>
    <property type="evidence" value="ECO:0007669"/>
    <property type="project" value="UniProtKB-KW"/>
</dbReference>
<comment type="caution">
    <text evidence="7">The sequence shown here is derived from an EMBL/GenBank/DDBJ whole genome shotgun (WGS) entry which is preliminary data.</text>
</comment>
<dbReference type="PROSITE" id="PS50102">
    <property type="entry name" value="RRM"/>
    <property type="match status" value="1"/>
</dbReference>
<feature type="compositionally biased region" description="Basic and acidic residues" evidence="5">
    <location>
        <begin position="121"/>
        <end position="137"/>
    </location>
</feature>